<keyword evidence="4" id="KW-1185">Reference proteome</keyword>
<accession>A0AAP0DUJ9</accession>
<comment type="caution">
    <text evidence="3">The sequence shown here is derived from an EMBL/GenBank/DDBJ whole genome shotgun (WGS) entry which is preliminary data.</text>
</comment>
<keyword evidence="1" id="KW-0862">Zinc</keyword>
<reference evidence="3 4" key="1">
    <citation type="submission" date="2024-01" db="EMBL/GenBank/DDBJ databases">
        <title>Genome assemblies of Stephania.</title>
        <authorList>
            <person name="Yang L."/>
        </authorList>
    </citation>
    <scope>NUCLEOTIDE SEQUENCE [LARGE SCALE GENOMIC DNA]</scope>
    <source>
        <strain evidence="3">YNDBR</strain>
        <tissue evidence="3">Leaf</tissue>
    </source>
</reference>
<dbReference type="InterPro" id="IPR036236">
    <property type="entry name" value="Znf_C2H2_sf"/>
</dbReference>
<dbReference type="GO" id="GO:0004540">
    <property type="term" value="F:RNA nuclease activity"/>
    <property type="evidence" value="ECO:0007669"/>
    <property type="project" value="InterPro"/>
</dbReference>
<dbReference type="PANTHER" id="PTHR35744">
    <property type="entry name" value="C2H2-TYPE DOMAIN-CONTAINING PROTEIN"/>
    <property type="match status" value="1"/>
</dbReference>
<evidence type="ECO:0000256" key="1">
    <source>
        <dbReference type="PROSITE-ProRule" id="PRU00042"/>
    </source>
</evidence>
<dbReference type="GO" id="GO:0008270">
    <property type="term" value="F:zinc ion binding"/>
    <property type="evidence" value="ECO:0007669"/>
    <property type="project" value="UniProtKB-KW"/>
</dbReference>
<dbReference type="PROSITE" id="PS00028">
    <property type="entry name" value="ZINC_FINGER_C2H2_1"/>
    <property type="match status" value="1"/>
</dbReference>
<dbReference type="CDD" id="cd18725">
    <property type="entry name" value="PIN_LabA-like"/>
    <property type="match status" value="1"/>
</dbReference>
<proteinExistence type="predicted"/>
<organism evidence="3 4">
    <name type="scientific">Stephania yunnanensis</name>
    <dbReference type="NCBI Taxonomy" id="152371"/>
    <lineage>
        <taxon>Eukaryota</taxon>
        <taxon>Viridiplantae</taxon>
        <taxon>Streptophyta</taxon>
        <taxon>Embryophyta</taxon>
        <taxon>Tracheophyta</taxon>
        <taxon>Spermatophyta</taxon>
        <taxon>Magnoliopsida</taxon>
        <taxon>Ranunculales</taxon>
        <taxon>Menispermaceae</taxon>
        <taxon>Menispermoideae</taxon>
        <taxon>Cissampelideae</taxon>
        <taxon>Stephania</taxon>
    </lineage>
</organism>
<evidence type="ECO:0000313" key="3">
    <source>
        <dbReference type="EMBL" id="KAK9081289.1"/>
    </source>
</evidence>
<keyword evidence="1" id="KW-0479">Metal-binding</keyword>
<feature type="domain" description="C2H2-type" evidence="2">
    <location>
        <begin position="132"/>
        <end position="160"/>
    </location>
</feature>
<dbReference type="Gene3D" id="3.30.160.60">
    <property type="entry name" value="Classic Zinc Finger"/>
    <property type="match status" value="1"/>
</dbReference>
<dbReference type="Pfam" id="PF01936">
    <property type="entry name" value="NYN"/>
    <property type="match status" value="1"/>
</dbReference>
<gene>
    <name evidence="3" type="ORF">Syun_030652</name>
</gene>
<dbReference type="InterPro" id="IPR021139">
    <property type="entry name" value="NYN"/>
</dbReference>
<sequence>MTRFLRFSFVPFGTSPTQNPLYPFARLLHFGFGGNSGFGSRNRFFSSQPKVVGSVGIFWDLDNKPPNSFPPFDAAIRLKKVAASFGIVQYMVAYANHHAFRYVPPVVREQRRERKALNQLENRRVIKPVEPYLCRVCGRKFYTNDKLINHFKEIHEREQMKRLSRLDSARGKKRIQLAATLSMKMEKYKNVAREILTPKIGYGLADELKRAGFQVHEVSNKPQAADDALRNRMVELMDLRQLECLVLVSDDYDFVDVLKEARLRCLKTVVVGDQNDGALKRCANSSFSWKEIIQGKAKKEAVTVLGRWNDHDILKRLEWTYKPEMEENKFNILESVFESEDAENKDNSFEACSDLLDEVDVQPWWKLDSDVDDIPAQPNK</sequence>
<evidence type="ECO:0000313" key="4">
    <source>
        <dbReference type="Proteomes" id="UP001420932"/>
    </source>
</evidence>
<dbReference type="EMBL" id="JBBNAF010000056">
    <property type="protein sequence ID" value="KAK9081289.1"/>
    <property type="molecule type" value="Genomic_DNA"/>
</dbReference>
<keyword evidence="1" id="KW-0863">Zinc-finger</keyword>
<dbReference type="PANTHER" id="PTHR35744:SF4">
    <property type="entry name" value="OS04G0464600 PROTEIN"/>
    <property type="match status" value="1"/>
</dbReference>
<dbReference type="InterPro" id="IPR013087">
    <property type="entry name" value="Znf_C2H2_type"/>
</dbReference>
<evidence type="ECO:0000259" key="2">
    <source>
        <dbReference type="PROSITE" id="PS50157"/>
    </source>
</evidence>
<name>A0AAP0DUJ9_9MAGN</name>
<dbReference type="SUPFAM" id="SSF57667">
    <property type="entry name" value="beta-beta-alpha zinc fingers"/>
    <property type="match status" value="1"/>
</dbReference>
<dbReference type="Proteomes" id="UP001420932">
    <property type="component" value="Unassembled WGS sequence"/>
</dbReference>
<protein>
    <recommendedName>
        <fullName evidence="2">C2H2-type domain-containing protein</fullName>
    </recommendedName>
</protein>
<dbReference type="AlphaFoldDB" id="A0AAP0DUJ9"/>
<dbReference type="PROSITE" id="PS50157">
    <property type="entry name" value="ZINC_FINGER_C2H2_2"/>
    <property type="match status" value="1"/>
</dbReference>